<dbReference type="Proteomes" id="UP001390339">
    <property type="component" value="Unassembled WGS sequence"/>
</dbReference>
<evidence type="ECO:0000313" key="9">
    <source>
        <dbReference type="Proteomes" id="UP001390339"/>
    </source>
</evidence>
<keyword evidence="5 7" id="KW-0408">Iron</keyword>
<keyword evidence="9" id="KW-1185">Reference proteome</keyword>
<organism evidence="8 9">
    <name type="scientific">Apiospora arundinis</name>
    <dbReference type="NCBI Taxonomy" id="335852"/>
    <lineage>
        <taxon>Eukaryota</taxon>
        <taxon>Fungi</taxon>
        <taxon>Dikarya</taxon>
        <taxon>Ascomycota</taxon>
        <taxon>Pezizomycotina</taxon>
        <taxon>Sordariomycetes</taxon>
        <taxon>Xylariomycetidae</taxon>
        <taxon>Amphisphaeriales</taxon>
        <taxon>Apiosporaceae</taxon>
        <taxon>Apiospora</taxon>
    </lineage>
</organism>
<comment type="similarity">
    <text evidence="2 7">Belongs to the cytochrome P450 family.</text>
</comment>
<evidence type="ECO:0000256" key="4">
    <source>
        <dbReference type="ARBA" id="ARBA00022723"/>
    </source>
</evidence>
<dbReference type="PRINTS" id="PR00465">
    <property type="entry name" value="EP450IV"/>
</dbReference>
<dbReference type="InterPro" id="IPR036396">
    <property type="entry name" value="Cyt_P450_sf"/>
</dbReference>
<dbReference type="SUPFAM" id="SSF48264">
    <property type="entry name" value="Cytochrome P450"/>
    <property type="match status" value="1"/>
</dbReference>
<dbReference type="CDD" id="cd11062">
    <property type="entry name" value="CYP58-like"/>
    <property type="match status" value="1"/>
</dbReference>
<dbReference type="InterPro" id="IPR017972">
    <property type="entry name" value="Cyt_P450_CS"/>
</dbReference>
<dbReference type="InterPro" id="IPR050121">
    <property type="entry name" value="Cytochrome_P450_monoxygenase"/>
</dbReference>
<keyword evidence="4 7" id="KW-0479">Metal-binding</keyword>
<reference evidence="8 9" key="1">
    <citation type="journal article" date="2024" name="IMA Fungus">
        <title>Apiospora arundinis, a panoply of carbohydrate-active enzymes and secondary metabolites.</title>
        <authorList>
            <person name="Sorensen T."/>
            <person name="Petersen C."/>
            <person name="Muurmann A.T."/>
            <person name="Christiansen J.V."/>
            <person name="Brundto M.L."/>
            <person name="Overgaard C.K."/>
            <person name="Boysen A.T."/>
            <person name="Wollenberg R.D."/>
            <person name="Larsen T.O."/>
            <person name="Sorensen J.L."/>
            <person name="Nielsen K.L."/>
            <person name="Sondergaard T.E."/>
        </authorList>
    </citation>
    <scope>NUCLEOTIDE SEQUENCE [LARGE SCALE GENOMIC DNA]</scope>
    <source>
        <strain evidence="8 9">AAU 773</strain>
    </source>
</reference>
<keyword evidence="3 7" id="KW-0349">Heme</keyword>
<dbReference type="PANTHER" id="PTHR24305">
    <property type="entry name" value="CYTOCHROME P450"/>
    <property type="match status" value="1"/>
</dbReference>
<dbReference type="Gene3D" id="1.10.630.10">
    <property type="entry name" value="Cytochrome P450"/>
    <property type="match status" value="1"/>
</dbReference>
<evidence type="ECO:0000256" key="1">
    <source>
        <dbReference type="ARBA" id="ARBA00001971"/>
    </source>
</evidence>
<dbReference type="InterPro" id="IPR002403">
    <property type="entry name" value="Cyt_P450_E_grp-IV"/>
</dbReference>
<dbReference type="EMBL" id="JAPCWZ010000010">
    <property type="protein sequence ID" value="KAK8848738.1"/>
    <property type="molecule type" value="Genomic_DNA"/>
</dbReference>
<dbReference type="InterPro" id="IPR001128">
    <property type="entry name" value="Cyt_P450"/>
</dbReference>
<evidence type="ECO:0000256" key="3">
    <source>
        <dbReference type="ARBA" id="ARBA00022617"/>
    </source>
</evidence>
<dbReference type="Pfam" id="PF00067">
    <property type="entry name" value="p450"/>
    <property type="match status" value="1"/>
</dbReference>
<keyword evidence="7" id="KW-0560">Oxidoreductase</keyword>
<dbReference type="PANTHER" id="PTHR24305:SF147">
    <property type="entry name" value="P450, PUTATIVE (EUROFUNG)-RELATED"/>
    <property type="match status" value="1"/>
</dbReference>
<accession>A0ABR2HKT0</accession>
<dbReference type="PROSITE" id="PS00086">
    <property type="entry name" value="CYTOCHROME_P450"/>
    <property type="match status" value="1"/>
</dbReference>
<comment type="caution">
    <text evidence="8">The sequence shown here is derived from an EMBL/GenBank/DDBJ whole genome shotgun (WGS) entry which is preliminary data.</text>
</comment>
<name>A0ABR2HKT0_9PEZI</name>
<protein>
    <submittedName>
        <fullName evidence="8">Benzoate 4-monooxygenase cytochrome p450</fullName>
    </submittedName>
</protein>
<evidence type="ECO:0000313" key="8">
    <source>
        <dbReference type="EMBL" id="KAK8848738.1"/>
    </source>
</evidence>
<proteinExistence type="inferred from homology"/>
<evidence type="ECO:0000256" key="2">
    <source>
        <dbReference type="ARBA" id="ARBA00010617"/>
    </source>
</evidence>
<dbReference type="PRINTS" id="PR00385">
    <property type="entry name" value="P450"/>
</dbReference>
<comment type="cofactor">
    <cofactor evidence="1">
        <name>heme</name>
        <dbReference type="ChEBI" id="CHEBI:30413"/>
    </cofactor>
</comment>
<evidence type="ECO:0000256" key="7">
    <source>
        <dbReference type="RuleBase" id="RU000461"/>
    </source>
</evidence>
<evidence type="ECO:0000256" key="6">
    <source>
        <dbReference type="ARBA" id="ARBA00023033"/>
    </source>
</evidence>
<evidence type="ECO:0000256" key="5">
    <source>
        <dbReference type="ARBA" id="ARBA00023004"/>
    </source>
</evidence>
<gene>
    <name evidence="8" type="ORF">PGQ11_015218</name>
</gene>
<sequence>MESLIVAVMRLAGLFGLYRLAVALYNISPFHPLHKFPGPRLASMTYAYEAYYDFWLHGKYTLRIKAMHDNYGPIVRINPDELHCADPDMLDEIYAGGNRAREKWEHYTGFMLGPLSKAGFATISHDIHRVRKGAMARYFSRAQMLKLEDEICDFTVRTVDKMLLRAGGADFDVKEVFNCHTADIISQYCFGQSMGFTDQKGFEPNFGTWVKSFLKTCYLVRHLARNVPGIGAIANTAPYFANYMGEDMRRVYDQQEVQIPRHINRAISNKENGRVFAELLASPLLPESDKSIKRLAGEGFTLLMAGTETTAATLSYIVYRLLSEPAMLKHLEKDMEGFDFENPKWTQLEQIPYLWAIIHEALRLTPGISHRSARKAPLEELVYSKGNLHYTIPKGTPIGMSSMIQNQDSTLFPDPSEFKPERWLLAEDGQQNYGLERKLLSFGRGSRICLGMDLAYCEMYLMVAELVHRVLPHARLVDTTLENIEYDHDCIVPSPKSGFIAVRIAIDEEKY</sequence>
<keyword evidence="6 7" id="KW-0503">Monooxygenase</keyword>